<dbReference type="PROSITE" id="PS51257">
    <property type="entry name" value="PROKAR_LIPOPROTEIN"/>
    <property type="match status" value="1"/>
</dbReference>
<evidence type="ECO:0000313" key="2">
    <source>
        <dbReference type="EMBL" id="MCQ4166335.1"/>
    </source>
</evidence>
<sequence length="112" mass="12540">MRKPFVLLLTLLLVLLAGCSEPLPPDKSAYAGLWRAENTTILITEAGRVEYVTRRDNGMHKSIKAPLQRFEGDNFIVGVGPFKTTFIVSRPPHAEDGEWKMTVDGVELTRSR</sequence>
<comment type="caution">
    <text evidence="2">The sequence shown here is derived from an EMBL/GenBank/DDBJ whole genome shotgun (WGS) entry which is preliminary data.</text>
</comment>
<protein>
    <recommendedName>
        <fullName evidence="4">Lipoprotein</fullName>
    </recommendedName>
</protein>
<keyword evidence="1" id="KW-0732">Signal</keyword>
<dbReference type="RefSeq" id="WP_255915525.1">
    <property type="nucleotide sequence ID" value="NZ_JANFQO010000016.1"/>
</dbReference>
<name>A0ABT1QVM6_9GAMM</name>
<accession>A0ABT1QVM6</accession>
<dbReference type="Proteomes" id="UP001165498">
    <property type="component" value="Unassembled WGS sequence"/>
</dbReference>
<feature type="signal peptide" evidence="1">
    <location>
        <begin position="1"/>
        <end position="19"/>
    </location>
</feature>
<organism evidence="2 3">
    <name type="scientific">Tahibacter harae</name>
    <dbReference type="NCBI Taxonomy" id="2963937"/>
    <lineage>
        <taxon>Bacteria</taxon>
        <taxon>Pseudomonadati</taxon>
        <taxon>Pseudomonadota</taxon>
        <taxon>Gammaproteobacteria</taxon>
        <taxon>Lysobacterales</taxon>
        <taxon>Rhodanobacteraceae</taxon>
        <taxon>Tahibacter</taxon>
    </lineage>
</organism>
<dbReference type="EMBL" id="JANFQO010000016">
    <property type="protein sequence ID" value="MCQ4166335.1"/>
    <property type="molecule type" value="Genomic_DNA"/>
</dbReference>
<evidence type="ECO:0000313" key="3">
    <source>
        <dbReference type="Proteomes" id="UP001165498"/>
    </source>
</evidence>
<evidence type="ECO:0008006" key="4">
    <source>
        <dbReference type="Google" id="ProtNLM"/>
    </source>
</evidence>
<reference evidence="2" key="1">
    <citation type="submission" date="2022-07" db="EMBL/GenBank/DDBJ databases">
        <title>Tahibacter sp., a new gammaproteobacterium isolated from the silt sample collected at pig farm.</title>
        <authorList>
            <person name="Chen H."/>
        </authorList>
    </citation>
    <scope>NUCLEOTIDE SEQUENCE</scope>
    <source>
        <strain evidence="2">P2K</strain>
    </source>
</reference>
<proteinExistence type="predicted"/>
<evidence type="ECO:0000256" key="1">
    <source>
        <dbReference type="SAM" id="SignalP"/>
    </source>
</evidence>
<feature type="chain" id="PRO_5045253299" description="Lipoprotein" evidence="1">
    <location>
        <begin position="20"/>
        <end position="112"/>
    </location>
</feature>
<keyword evidence="3" id="KW-1185">Reference proteome</keyword>
<gene>
    <name evidence="2" type="ORF">NM961_16575</name>
</gene>